<dbReference type="PANTHER" id="PTHR14741:SF32">
    <property type="entry name" value="TRIMETHYLGUANOSINE SYNTHASE"/>
    <property type="match status" value="1"/>
</dbReference>
<keyword evidence="2" id="KW-0808">Transferase</keyword>
<reference evidence="2 3" key="1">
    <citation type="submission" date="2016-04" db="EMBL/GenBank/DDBJ databases">
        <authorList>
            <person name="Evans L.H."/>
            <person name="Alamgir A."/>
            <person name="Owens N."/>
            <person name="Weber N.D."/>
            <person name="Virtaneva K."/>
            <person name="Barbian K."/>
            <person name="Babar A."/>
            <person name="Rosenke K."/>
        </authorList>
    </citation>
    <scope>NUCLEOTIDE SEQUENCE [LARGE SCALE GENOMIC DNA]</scope>
    <source>
        <strain evidence="3">S5(T) (JCM 30642 \VKM B-2941)</strain>
    </source>
</reference>
<accession>A0A1N5TZY1</accession>
<sequence>MSDKGPSFRTFTNRRELLENILKDDEMEKVINKKINDISSLLARGYQLRTISKKLGLGKNELGILYDFAKTRNSIRHKYSKYDQVYMDTYSASYSTPENVAMYRAERLKDKSILDIGCGAGMASIFLSMYSTVKGFDTNEERVLMARINNKKYAGRAIFENGDGTKLQLMEKEYDTIYSDPLRSSSSRERSLEELQPNPDHIMDIYREKVREFVFDLPPFLHPERIKNIPGTLEYLSVDGDISRLTLYSNNDNRRIFQATSLTRNFSYMSDQRMKPQLGDRVMNYLFVPDASLFYSGLHGNYCNELDLKIISEEKRKALYTGDELIQNFTGDIYEVISVVDPDTLVETLKTKNIGRVILRYDSPDYYEEQSKIQSNLNGDDISYIFSFKERRIVCRKIN</sequence>
<organism evidence="2 3">
    <name type="scientific">Cuniculiplasma divulgatum</name>
    <dbReference type="NCBI Taxonomy" id="1673428"/>
    <lineage>
        <taxon>Archaea</taxon>
        <taxon>Methanobacteriati</taxon>
        <taxon>Thermoplasmatota</taxon>
        <taxon>Thermoplasmata</taxon>
        <taxon>Thermoplasmatales</taxon>
        <taxon>Cuniculiplasmataceae</taxon>
        <taxon>Cuniculiplasma</taxon>
    </lineage>
</organism>
<evidence type="ECO:0000313" key="2">
    <source>
        <dbReference type="EMBL" id="SIM54133.1"/>
    </source>
</evidence>
<dbReference type="Pfam" id="PF13649">
    <property type="entry name" value="Methyltransf_25"/>
    <property type="match status" value="1"/>
</dbReference>
<dbReference type="Gene3D" id="3.40.50.150">
    <property type="entry name" value="Vaccinia Virus protein VP39"/>
    <property type="match status" value="1"/>
</dbReference>
<keyword evidence="2" id="KW-0489">Methyltransferase</keyword>
<dbReference type="EMBL" id="LT671858">
    <property type="protein sequence ID" value="SIM54133.1"/>
    <property type="molecule type" value="Genomic_DNA"/>
</dbReference>
<dbReference type="GO" id="GO:0071164">
    <property type="term" value="F:RNA cap trimethylguanosine synthase activity"/>
    <property type="evidence" value="ECO:0007669"/>
    <property type="project" value="TreeGrafter"/>
</dbReference>
<dbReference type="AlphaFoldDB" id="A0A1N5TZY1"/>
<dbReference type="CDD" id="cd02440">
    <property type="entry name" value="AdoMet_MTases"/>
    <property type="match status" value="1"/>
</dbReference>
<proteinExistence type="predicted"/>
<dbReference type="PANTHER" id="PTHR14741">
    <property type="entry name" value="S-ADENOSYLMETHIONINE-DEPENDENT METHYLTRANSFERASE RELATED"/>
    <property type="match status" value="1"/>
</dbReference>
<evidence type="ECO:0000259" key="1">
    <source>
        <dbReference type="Pfam" id="PF13649"/>
    </source>
</evidence>
<feature type="domain" description="Methyltransferase" evidence="1">
    <location>
        <begin position="113"/>
        <end position="183"/>
    </location>
</feature>
<gene>
    <name evidence="2" type="ORF">CSP5_0758</name>
</gene>
<dbReference type="SUPFAM" id="SSF53335">
    <property type="entry name" value="S-adenosyl-L-methionine-dependent methyltransferases"/>
    <property type="match status" value="1"/>
</dbReference>
<evidence type="ECO:0000313" key="3">
    <source>
        <dbReference type="Proteomes" id="UP000195607"/>
    </source>
</evidence>
<dbReference type="InterPro" id="IPR029063">
    <property type="entry name" value="SAM-dependent_MTases_sf"/>
</dbReference>
<protein>
    <submittedName>
        <fullName evidence="2">SAM-dependent methyltransferase</fullName>
    </submittedName>
</protein>
<dbReference type="InterPro" id="IPR041698">
    <property type="entry name" value="Methyltransf_25"/>
</dbReference>
<name>A0A1N5TZY1_9ARCH</name>
<dbReference type="Proteomes" id="UP000195607">
    <property type="component" value="Chromosome I"/>
</dbReference>